<name>A0A4R1SBA3_HYDET</name>
<evidence type="ECO:0000313" key="4">
    <source>
        <dbReference type="EMBL" id="TCL76823.1"/>
    </source>
</evidence>
<evidence type="ECO:0000256" key="2">
    <source>
        <dbReference type="ARBA" id="ARBA00022840"/>
    </source>
</evidence>
<accession>A0A4R1SBA3</accession>
<proteinExistence type="predicted"/>
<dbReference type="GO" id="GO:0004066">
    <property type="term" value="F:asparagine synthase (glutamine-hydrolyzing) activity"/>
    <property type="evidence" value="ECO:0007669"/>
    <property type="project" value="InterPro"/>
</dbReference>
<dbReference type="Proteomes" id="UP000295008">
    <property type="component" value="Unassembled WGS sequence"/>
</dbReference>
<dbReference type="AlphaFoldDB" id="A0A4R1SBA3"/>
<dbReference type="GO" id="GO:0006529">
    <property type="term" value="P:asparagine biosynthetic process"/>
    <property type="evidence" value="ECO:0007669"/>
    <property type="project" value="InterPro"/>
</dbReference>
<evidence type="ECO:0000259" key="3">
    <source>
        <dbReference type="Pfam" id="PF00733"/>
    </source>
</evidence>
<dbReference type="EMBL" id="SLUN01000001">
    <property type="protein sequence ID" value="TCL76823.1"/>
    <property type="molecule type" value="Genomic_DNA"/>
</dbReference>
<evidence type="ECO:0000313" key="5">
    <source>
        <dbReference type="Proteomes" id="UP000295008"/>
    </source>
</evidence>
<dbReference type="Gene3D" id="3.40.50.620">
    <property type="entry name" value="HUPs"/>
    <property type="match status" value="1"/>
</dbReference>
<dbReference type="InterPro" id="IPR001962">
    <property type="entry name" value="Asn_synthase"/>
</dbReference>
<keyword evidence="2" id="KW-0067">ATP-binding</keyword>
<dbReference type="SUPFAM" id="SSF52402">
    <property type="entry name" value="Adenine nucleotide alpha hydrolases-like"/>
    <property type="match status" value="1"/>
</dbReference>
<sequence>MSWEERLAEFRARLRAVVRKRLMADVPLGSFLRGGLDSSLITALIREDRTKMHTFSVATEDGADRDYAQHVAGLLGTTHHEYLLKPVEIWEALPADFITCFKQSL</sequence>
<dbReference type="PANTHER" id="PTHR11772">
    <property type="entry name" value="ASPARAGINE SYNTHETASE"/>
    <property type="match status" value="1"/>
</dbReference>
<dbReference type="InterPro" id="IPR014729">
    <property type="entry name" value="Rossmann-like_a/b/a_fold"/>
</dbReference>
<dbReference type="Pfam" id="PF00733">
    <property type="entry name" value="Asn_synthase"/>
    <property type="match status" value="1"/>
</dbReference>
<dbReference type="InterPro" id="IPR050795">
    <property type="entry name" value="Asn_Synthetase"/>
</dbReference>
<feature type="domain" description="Asparagine synthetase" evidence="3">
    <location>
        <begin position="9"/>
        <end position="94"/>
    </location>
</feature>
<dbReference type="GO" id="GO:0005829">
    <property type="term" value="C:cytosol"/>
    <property type="evidence" value="ECO:0007669"/>
    <property type="project" value="TreeGrafter"/>
</dbReference>
<protein>
    <submittedName>
        <fullName evidence="4">Asparagine synthase</fullName>
    </submittedName>
</protein>
<keyword evidence="1" id="KW-0547">Nucleotide-binding</keyword>
<dbReference type="RefSeq" id="WP_165907680.1">
    <property type="nucleotide sequence ID" value="NZ_SLUN01000001.1"/>
</dbReference>
<gene>
    <name evidence="4" type="ORF">EDC14_1001105</name>
</gene>
<dbReference type="GO" id="GO:0005524">
    <property type="term" value="F:ATP binding"/>
    <property type="evidence" value="ECO:0007669"/>
    <property type="project" value="UniProtKB-KW"/>
</dbReference>
<organism evidence="4 5">
    <name type="scientific">Hydrogenispora ethanolica</name>
    <dbReference type="NCBI Taxonomy" id="1082276"/>
    <lineage>
        <taxon>Bacteria</taxon>
        <taxon>Bacillati</taxon>
        <taxon>Bacillota</taxon>
        <taxon>Hydrogenispora</taxon>
    </lineage>
</organism>
<comment type="caution">
    <text evidence="4">The sequence shown here is derived from an EMBL/GenBank/DDBJ whole genome shotgun (WGS) entry which is preliminary data.</text>
</comment>
<reference evidence="4 5" key="1">
    <citation type="submission" date="2019-03" db="EMBL/GenBank/DDBJ databases">
        <title>Genomic Encyclopedia of Type Strains, Phase IV (KMG-IV): sequencing the most valuable type-strain genomes for metagenomic binning, comparative biology and taxonomic classification.</title>
        <authorList>
            <person name="Goeker M."/>
        </authorList>
    </citation>
    <scope>NUCLEOTIDE SEQUENCE [LARGE SCALE GENOMIC DNA]</scope>
    <source>
        <strain evidence="4 5">LX-B</strain>
    </source>
</reference>
<dbReference type="PANTHER" id="PTHR11772:SF17">
    <property type="entry name" value="ASPARAGINE SYNTHETASE (EUROFUNG)"/>
    <property type="match status" value="1"/>
</dbReference>
<evidence type="ECO:0000256" key="1">
    <source>
        <dbReference type="ARBA" id="ARBA00022741"/>
    </source>
</evidence>
<keyword evidence="5" id="KW-1185">Reference proteome</keyword>